<keyword evidence="4 5" id="KW-0173">Coenzyme A biosynthesis</keyword>
<dbReference type="EC" id="2.7.1.24" evidence="5 6"/>
<protein>
    <recommendedName>
        <fullName evidence="5 6">Dephospho-CoA kinase</fullName>
        <ecNumber evidence="5 6">2.7.1.24</ecNumber>
    </recommendedName>
    <alternativeName>
        <fullName evidence="5">Dephosphocoenzyme A kinase</fullName>
    </alternativeName>
</protein>
<dbReference type="HOGENOM" id="CLU_057180_1_2_6"/>
<comment type="similarity">
    <text evidence="1 5">Belongs to the CoaE family.</text>
</comment>
<dbReference type="GO" id="GO:0005737">
    <property type="term" value="C:cytoplasm"/>
    <property type="evidence" value="ECO:0007669"/>
    <property type="project" value="UniProtKB-SubCell"/>
</dbReference>
<dbReference type="Proteomes" id="UP000031627">
    <property type="component" value="Chromosome"/>
</dbReference>
<dbReference type="InterPro" id="IPR001977">
    <property type="entry name" value="Depp_CoAkinase"/>
</dbReference>
<feature type="binding site" evidence="5">
    <location>
        <begin position="16"/>
        <end position="21"/>
    </location>
    <ligand>
        <name>ATP</name>
        <dbReference type="ChEBI" id="CHEBI:30616"/>
    </ligand>
</feature>
<keyword evidence="8" id="KW-1185">Reference proteome</keyword>
<dbReference type="RefSeq" id="WP_041062678.1">
    <property type="nucleotide sequence ID" value="NZ_AP014521.1"/>
</dbReference>
<evidence type="ECO:0000256" key="6">
    <source>
        <dbReference type="NCBIfam" id="TIGR00152"/>
    </source>
</evidence>
<keyword evidence="5 7" id="KW-0418">Kinase</keyword>
<organism evidence="7 8">
    <name type="scientific">Candidatus Tachikawaea gelatinosa</name>
    <dbReference type="NCBI Taxonomy" id="1410383"/>
    <lineage>
        <taxon>Bacteria</taxon>
        <taxon>Pseudomonadati</taxon>
        <taxon>Pseudomonadota</taxon>
        <taxon>Gammaproteobacteria</taxon>
        <taxon>Enterobacterales</taxon>
        <taxon>Enterobacteriaceae</taxon>
        <taxon>Candidatus Tachikawaea</taxon>
    </lineage>
</organism>
<dbReference type="EMBL" id="AP014521">
    <property type="protein sequence ID" value="BAP58454.1"/>
    <property type="molecule type" value="Genomic_DNA"/>
</dbReference>
<dbReference type="PANTHER" id="PTHR10695">
    <property type="entry name" value="DEPHOSPHO-COA KINASE-RELATED"/>
    <property type="match status" value="1"/>
</dbReference>
<dbReference type="PROSITE" id="PS51219">
    <property type="entry name" value="DPCK"/>
    <property type="match status" value="1"/>
</dbReference>
<dbReference type="InterPro" id="IPR027417">
    <property type="entry name" value="P-loop_NTPase"/>
</dbReference>
<reference evidence="8" key="1">
    <citation type="submission" date="2013-11" db="EMBL/GenBank/DDBJ databases">
        <title>Symbiont-containing voluminous jelly as an extraordinary maternal gift for overwintering insect nymphs.</title>
        <authorList>
            <person name="Kaiwa N."/>
            <person name="Hosokawa T."/>
            <person name="Nikoh N."/>
            <person name="Meng X.Y."/>
            <person name="Tanahashi M."/>
            <person name="Moriyama M."/>
            <person name="Maeda T."/>
            <person name="Yamaguchi K."/>
            <person name="Shigenobu S."/>
            <person name="Ito M."/>
            <person name="Fukatsu T."/>
        </authorList>
    </citation>
    <scope>NUCLEOTIDE SEQUENCE [LARGE SCALE GENOMIC DNA]</scope>
    <source>
        <strain evidence="8">UwTKB</strain>
    </source>
</reference>
<comment type="catalytic activity">
    <reaction evidence="5">
        <text>3'-dephospho-CoA + ATP = ADP + CoA + H(+)</text>
        <dbReference type="Rhea" id="RHEA:18245"/>
        <dbReference type="ChEBI" id="CHEBI:15378"/>
        <dbReference type="ChEBI" id="CHEBI:30616"/>
        <dbReference type="ChEBI" id="CHEBI:57287"/>
        <dbReference type="ChEBI" id="CHEBI:57328"/>
        <dbReference type="ChEBI" id="CHEBI:456216"/>
        <dbReference type="EC" id="2.7.1.24"/>
    </reaction>
</comment>
<keyword evidence="5" id="KW-0963">Cytoplasm</keyword>
<dbReference type="GO" id="GO:0004140">
    <property type="term" value="F:dephospho-CoA kinase activity"/>
    <property type="evidence" value="ECO:0007669"/>
    <property type="project" value="UniProtKB-UniRule"/>
</dbReference>
<keyword evidence="3 5" id="KW-0067">ATP-binding</keyword>
<keyword evidence="5" id="KW-0808">Transferase</keyword>
<evidence type="ECO:0000256" key="2">
    <source>
        <dbReference type="ARBA" id="ARBA00022741"/>
    </source>
</evidence>
<dbReference type="STRING" id="1410383.TGUWTKB_2100"/>
<dbReference type="PANTHER" id="PTHR10695:SF46">
    <property type="entry name" value="BIFUNCTIONAL COENZYME A SYNTHASE-RELATED"/>
    <property type="match status" value="1"/>
</dbReference>
<dbReference type="CDD" id="cd02022">
    <property type="entry name" value="DPCK"/>
    <property type="match status" value="1"/>
</dbReference>
<reference evidence="7 8" key="2">
    <citation type="journal article" date="2014" name="Curr. Biol.">
        <title>Symbiont-Supplemented Maternal Investment Underpinning Host's Ecological Adaptation.</title>
        <authorList>
            <person name="Kaiwa N."/>
            <person name="Hosokawa T."/>
            <person name="Nikoh N."/>
            <person name="Tanahashi M."/>
            <person name="Moriyama M."/>
            <person name="Meng X.Y."/>
            <person name="Maeda T."/>
            <person name="Yamaguchi K."/>
            <person name="Shigenobu S."/>
            <person name="Ito M."/>
            <person name="Fukatsu T."/>
        </authorList>
    </citation>
    <scope>NUCLEOTIDE SEQUENCE [LARGE SCALE GENOMIC DNA]</scope>
    <source>
        <strain evidence="7 8">UwTKB</strain>
    </source>
</reference>
<accession>A0A090ALE3</accession>
<dbReference type="AlphaFoldDB" id="A0A090ALE3"/>
<dbReference type="NCBIfam" id="TIGR00152">
    <property type="entry name" value="dephospho-CoA kinase"/>
    <property type="match status" value="1"/>
</dbReference>
<evidence type="ECO:0000256" key="4">
    <source>
        <dbReference type="ARBA" id="ARBA00022993"/>
    </source>
</evidence>
<evidence type="ECO:0000313" key="8">
    <source>
        <dbReference type="Proteomes" id="UP000031627"/>
    </source>
</evidence>
<proteinExistence type="inferred from homology"/>
<evidence type="ECO:0000313" key="7">
    <source>
        <dbReference type="EMBL" id="BAP58454.1"/>
    </source>
</evidence>
<name>A0A090ALE3_9ENTR</name>
<dbReference type="KEGG" id="sbw:TGUWTKB_2100"/>
<dbReference type="GO" id="GO:0005524">
    <property type="term" value="F:ATP binding"/>
    <property type="evidence" value="ECO:0007669"/>
    <property type="project" value="UniProtKB-UniRule"/>
</dbReference>
<comment type="function">
    <text evidence="5">Catalyzes the phosphorylation of the 3'-hydroxyl group of dephosphocoenzyme A to form coenzyme A.</text>
</comment>
<dbReference type="GO" id="GO:0015937">
    <property type="term" value="P:coenzyme A biosynthetic process"/>
    <property type="evidence" value="ECO:0007669"/>
    <property type="project" value="UniProtKB-UniRule"/>
</dbReference>
<evidence type="ECO:0000256" key="5">
    <source>
        <dbReference type="HAMAP-Rule" id="MF_00376"/>
    </source>
</evidence>
<dbReference type="OrthoDB" id="9812943at2"/>
<dbReference type="Gene3D" id="3.40.50.300">
    <property type="entry name" value="P-loop containing nucleotide triphosphate hydrolases"/>
    <property type="match status" value="1"/>
</dbReference>
<evidence type="ECO:0000256" key="1">
    <source>
        <dbReference type="ARBA" id="ARBA00009018"/>
    </source>
</evidence>
<keyword evidence="2 5" id="KW-0547">Nucleotide-binding</keyword>
<dbReference type="Pfam" id="PF01121">
    <property type="entry name" value="CoaE"/>
    <property type="match status" value="1"/>
</dbReference>
<dbReference type="HAMAP" id="MF_00376">
    <property type="entry name" value="Dephospho_CoA_kinase"/>
    <property type="match status" value="1"/>
</dbReference>
<gene>
    <name evidence="5 7" type="primary">coaE</name>
    <name evidence="7" type="ORF">TGUWTKB_2100</name>
</gene>
<evidence type="ECO:0000256" key="3">
    <source>
        <dbReference type="ARBA" id="ARBA00022840"/>
    </source>
</evidence>
<comment type="subcellular location">
    <subcellularLocation>
        <location evidence="5">Cytoplasm</location>
    </subcellularLocation>
</comment>
<dbReference type="UniPathway" id="UPA00241">
    <property type="reaction ID" value="UER00356"/>
</dbReference>
<sequence length="203" mass="24062">MKKNNPYIIAITGGIGSGKSTIANIFSTFNIKIIDTDLIAKKLTQPNTIVLNKIIKRYGYEIINNDGTLIRKKLREIIFKNYNEKKWLDNLMHPVIEAESQKMIHKYFSPYFLWIVPLLIEKNLQKKVNRVLVVDINIKKQIYRVMKRDNISNIQAMRIINAQINNSKRRKFADDIIINNYDYSYLSYRVQQLHKKYIRYAFS</sequence>
<dbReference type="SUPFAM" id="SSF52540">
    <property type="entry name" value="P-loop containing nucleoside triphosphate hydrolases"/>
    <property type="match status" value="1"/>
</dbReference>
<comment type="pathway">
    <text evidence="5">Cofactor biosynthesis; coenzyme A biosynthesis; CoA from (R)-pantothenate: step 5/5.</text>
</comment>